<dbReference type="Proteomes" id="UP000324222">
    <property type="component" value="Unassembled WGS sequence"/>
</dbReference>
<protein>
    <submittedName>
        <fullName evidence="1">Uncharacterized protein</fullName>
    </submittedName>
</protein>
<evidence type="ECO:0000313" key="2">
    <source>
        <dbReference type="Proteomes" id="UP000324222"/>
    </source>
</evidence>
<keyword evidence="2" id="KW-1185">Reference proteome</keyword>
<accession>A0A5B7CX09</accession>
<dbReference type="AlphaFoldDB" id="A0A5B7CX09"/>
<name>A0A5B7CX09_PORTR</name>
<sequence>MVMPRDSGQCGGERLSVTTNCPLLRTSGSVIILTSPTTIKQKCTTSISLRQAVGPISPGPQITMSFNLCPTASQTAYEVQSLLDVLQAEKTVPSYLSFLMAGETE</sequence>
<proteinExistence type="predicted"/>
<gene>
    <name evidence="1" type="ORF">E2C01_006375</name>
</gene>
<evidence type="ECO:0000313" key="1">
    <source>
        <dbReference type="EMBL" id="MPC13635.1"/>
    </source>
</evidence>
<reference evidence="1 2" key="1">
    <citation type="submission" date="2019-05" db="EMBL/GenBank/DDBJ databases">
        <title>Another draft genome of Portunus trituberculatus and its Hox gene families provides insights of decapod evolution.</title>
        <authorList>
            <person name="Jeong J.-H."/>
            <person name="Song I."/>
            <person name="Kim S."/>
            <person name="Choi T."/>
            <person name="Kim D."/>
            <person name="Ryu S."/>
            <person name="Kim W."/>
        </authorList>
    </citation>
    <scope>NUCLEOTIDE SEQUENCE [LARGE SCALE GENOMIC DNA]</scope>
    <source>
        <tissue evidence="1">Muscle</tissue>
    </source>
</reference>
<comment type="caution">
    <text evidence="1">The sequence shown here is derived from an EMBL/GenBank/DDBJ whole genome shotgun (WGS) entry which is preliminary data.</text>
</comment>
<dbReference type="EMBL" id="VSRR010000295">
    <property type="protein sequence ID" value="MPC13635.1"/>
    <property type="molecule type" value="Genomic_DNA"/>
</dbReference>
<organism evidence="1 2">
    <name type="scientific">Portunus trituberculatus</name>
    <name type="common">Swimming crab</name>
    <name type="synonym">Neptunus trituberculatus</name>
    <dbReference type="NCBI Taxonomy" id="210409"/>
    <lineage>
        <taxon>Eukaryota</taxon>
        <taxon>Metazoa</taxon>
        <taxon>Ecdysozoa</taxon>
        <taxon>Arthropoda</taxon>
        <taxon>Crustacea</taxon>
        <taxon>Multicrustacea</taxon>
        <taxon>Malacostraca</taxon>
        <taxon>Eumalacostraca</taxon>
        <taxon>Eucarida</taxon>
        <taxon>Decapoda</taxon>
        <taxon>Pleocyemata</taxon>
        <taxon>Brachyura</taxon>
        <taxon>Eubrachyura</taxon>
        <taxon>Portunoidea</taxon>
        <taxon>Portunidae</taxon>
        <taxon>Portuninae</taxon>
        <taxon>Portunus</taxon>
    </lineage>
</organism>